<dbReference type="Proteomes" id="UP000515570">
    <property type="component" value="Chromosome"/>
</dbReference>
<dbReference type="Gene3D" id="6.10.250.660">
    <property type="match status" value="1"/>
</dbReference>
<dbReference type="EMBL" id="CP059833">
    <property type="protein sequence ID" value="QMV85655.1"/>
    <property type="molecule type" value="Genomic_DNA"/>
</dbReference>
<dbReference type="RefSeq" id="WP_182386476.1">
    <property type="nucleotide sequence ID" value="NZ_CP059833.1"/>
</dbReference>
<sequence length="100" mass="11115">MLVWMSYLVGLAVVVAVLTVVFGKAFGRGEIMPPLVDNLDLQELNREAVAQQQYDVVRFDTVLRGYRQDQVDAVLEQLITQLDEARAELATATKKPGIVP</sequence>
<proteinExistence type="predicted"/>
<protein>
    <submittedName>
        <fullName evidence="2">DivIVA domain-containing protein</fullName>
    </submittedName>
</protein>
<evidence type="ECO:0000256" key="1">
    <source>
        <dbReference type="SAM" id="Coils"/>
    </source>
</evidence>
<keyword evidence="1" id="KW-0175">Coiled coil</keyword>
<dbReference type="NCBIfam" id="TIGR03544">
    <property type="entry name" value="DivI1A_domain"/>
    <property type="match status" value="1"/>
</dbReference>
<evidence type="ECO:0000313" key="2">
    <source>
        <dbReference type="EMBL" id="QMV85655.1"/>
    </source>
</evidence>
<dbReference type="AlphaFoldDB" id="A0A7G5FGB4"/>
<evidence type="ECO:0000313" key="3">
    <source>
        <dbReference type="Proteomes" id="UP000515570"/>
    </source>
</evidence>
<reference evidence="2 3" key="1">
    <citation type="submission" date="2020-07" db="EMBL/GenBank/DDBJ databases">
        <title>non toxigenic Corynebacterium sp. nov from a clinical source.</title>
        <authorList>
            <person name="Bernier A.-M."/>
            <person name="Bernard K."/>
        </authorList>
    </citation>
    <scope>NUCLEOTIDE SEQUENCE [LARGE SCALE GENOMIC DNA]</scope>
    <source>
        <strain evidence="3">NML 93-0612</strain>
    </source>
</reference>
<keyword evidence="3" id="KW-1185">Reference proteome</keyword>
<organism evidence="2 3">
    <name type="scientific">Corynebacterium hindlerae</name>
    <dbReference type="NCBI Taxonomy" id="699041"/>
    <lineage>
        <taxon>Bacteria</taxon>
        <taxon>Bacillati</taxon>
        <taxon>Actinomycetota</taxon>
        <taxon>Actinomycetes</taxon>
        <taxon>Mycobacteriales</taxon>
        <taxon>Corynebacteriaceae</taxon>
        <taxon>Corynebacterium</taxon>
    </lineage>
</organism>
<accession>A0A7G5FGB4</accession>
<feature type="coiled-coil region" evidence="1">
    <location>
        <begin position="68"/>
        <end position="95"/>
    </location>
</feature>
<name>A0A7G5FGB4_9CORY</name>
<gene>
    <name evidence="2" type="ORF">HW450_02615</name>
</gene>
<dbReference type="InterPro" id="IPR019933">
    <property type="entry name" value="DivIVA_domain"/>
</dbReference>